<feature type="chain" id="PRO_5004639285" description="HTH araC/xylS-type domain-containing protein" evidence="5">
    <location>
        <begin position="20"/>
        <end position="1139"/>
    </location>
</feature>
<dbReference type="eggNOG" id="COG3292">
    <property type="taxonomic scope" value="Bacteria"/>
</dbReference>
<dbReference type="GO" id="GO:0003700">
    <property type="term" value="F:DNA-binding transcription factor activity"/>
    <property type="evidence" value="ECO:0007669"/>
    <property type="project" value="InterPro"/>
</dbReference>
<keyword evidence="2" id="KW-0238">DNA-binding</keyword>
<dbReference type="InterPro" id="IPR018062">
    <property type="entry name" value="HTH_AraC-typ_CS"/>
</dbReference>
<gene>
    <name evidence="7" type="ORF">VAZ01S_032_00370</name>
</gene>
<keyword evidence="4" id="KW-1133">Transmembrane helix</keyword>
<dbReference type="Pfam" id="PF12833">
    <property type="entry name" value="HTH_18"/>
    <property type="match status" value="1"/>
</dbReference>
<dbReference type="PROSITE" id="PS00041">
    <property type="entry name" value="HTH_ARAC_FAMILY_1"/>
    <property type="match status" value="1"/>
</dbReference>
<dbReference type="SUPFAM" id="SSF46689">
    <property type="entry name" value="Homeodomain-like"/>
    <property type="match status" value="1"/>
</dbReference>
<evidence type="ECO:0000256" key="5">
    <source>
        <dbReference type="SAM" id="SignalP"/>
    </source>
</evidence>
<keyword evidence="4" id="KW-0472">Membrane</keyword>
<dbReference type="AlphaFoldDB" id="U3CC08"/>
<dbReference type="Proteomes" id="UP000016567">
    <property type="component" value="Unassembled WGS sequence"/>
</dbReference>
<dbReference type="eggNOG" id="COG2207">
    <property type="taxonomic scope" value="Bacteria"/>
</dbReference>
<evidence type="ECO:0000313" key="8">
    <source>
        <dbReference type="Proteomes" id="UP000016567"/>
    </source>
</evidence>
<evidence type="ECO:0000256" key="2">
    <source>
        <dbReference type="ARBA" id="ARBA00023125"/>
    </source>
</evidence>
<evidence type="ECO:0000313" key="7">
    <source>
        <dbReference type="EMBL" id="GAD75893.1"/>
    </source>
</evidence>
<sequence>MHRLAFIFLITIFSYQALASNESSAVFYPLPSQSEGTFIVAKNLFLCDQGGLWIHDVHGQVLFYDGKQTLPDSGSLLQNPIEQVAYQHGTFWTFVDNEVYRVYPNQDRQRMFSLEPGAKIRKIGTSKDYVWVSDGAYFYVYNTTTQQRERFSLLQLHKHSNNKHVYINDALLVGKKWVIGTTAGVYLSDEKKLKHVSASGTQYIEKLYYSSKRRELLIGTLSGALLYKTEQTGEFVEKIGASHVLAFAETELGYWVGTEQGLYQFSFATRKTSEVQPASLLGVNPTNTKIYSLLNDEMGGMWIATNQGIRYYSEFSKKFERISLVGSHHLPFTPYVKQATIGPDNWLWLTDGEILYRSTPSGFTKVLSVESRLNAFAFLDDHIWLATETGLEVYHLTSLERLDFPYLRAMAEQSIDHIVSDGFETLWLSRGYELLSVNTSARQVRSFGSDWLVNHFLPARITRLYHQGSLLLIGTDHGVYEYDGKKIRFDHLSANRGESLDIITAANGEKWFASSYGVFKQRSEDGTLQAIELSVANARPACMISDPDGVWLASSVGLSYYDLAGQLKKTYSSSFGLINNEFLPGVCTSIPIDDTHFVNKTGSNKDTGNLRLVFGSQYGLIQTNAQSLLRSHPPESKLIVSQVLLGNKVVQIGNEGPEESAFPHGSSLSFLFGLMPKLGHQALYYRLREDQAWQRLEGGQLTLEYLNSGEYYLQVSQGNHLASKRVGLEYHFTVLTPWYLSSYVLLAFAVLFLLTVMFAMSWRSRYVVKSNRELAAQVKLKTEQLRHQSRVLLTSNQQLRKQIQVRGLLVDHIARSIKNSVEFIATSLKNNTDEKIQNHLSKTYWQLNELIAEPDQAIVGRQSYNLSQITQAVVDVWQEDFARMKVGIELIDEYKDQCIMLESFNLDVIFNIIFANVIKRSFRCQLVTVSLEKREQSVALCIIDHGMPLSTLGTIQRNTSKTHADLSIENLPHLIAESGGQLSMYPSDTQNKIEIVWPSALGLSNDLLSNLTSEVVMHEESLQRPSCPEKEWLLKVYTLVADNCQNPEFGTASAAKMLFMSERSLQRRFKSATSTTLSSYLTEIRLELACEQLLAGVKISEVAFNCGFNDPSYFSQKFKLHFGLSPSKFVEAQQSHIDA</sequence>
<comment type="caution">
    <text evidence="7">The sequence shown here is derived from an EMBL/GenBank/DDBJ whole genome shotgun (WGS) entry which is preliminary data.</text>
</comment>
<accession>U3CC08</accession>
<dbReference type="EMBL" id="BATL01000032">
    <property type="protein sequence ID" value="GAD75893.1"/>
    <property type="molecule type" value="Genomic_DNA"/>
</dbReference>
<dbReference type="PANTHER" id="PTHR43280">
    <property type="entry name" value="ARAC-FAMILY TRANSCRIPTIONAL REGULATOR"/>
    <property type="match status" value="1"/>
</dbReference>
<keyword evidence="5" id="KW-0732">Signal</keyword>
<evidence type="ECO:0000256" key="4">
    <source>
        <dbReference type="SAM" id="Phobius"/>
    </source>
</evidence>
<dbReference type="PROSITE" id="PS01124">
    <property type="entry name" value="HTH_ARAC_FAMILY_2"/>
    <property type="match status" value="1"/>
</dbReference>
<dbReference type="SUPFAM" id="SSF63829">
    <property type="entry name" value="Calcium-dependent phosphotriesterase"/>
    <property type="match status" value="1"/>
</dbReference>
<dbReference type="InterPro" id="IPR020449">
    <property type="entry name" value="Tscrpt_reg_AraC-type_HTH"/>
</dbReference>
<dbReference type="STRING" id="1219077.VAZ01S_032_00370"/>
<keyword evidence="8" id="KW-1185">Reference proteome</keyword>
<dbReference type="InterPro" id="IPR015943">
    <property type="entry name" value="WD40/YVTN_repeat-like_dom_sf"/>
</dbReference>
<keyword evidence="1" id="KW-0805">Transcription regulation</keyword>
<dbReference type="RefSeq" id="WP_021709648.1">
    <property type="nucleotide sequence ID" value="NZ_BAOB01000168.1"/>
</dbReference>
<proteinExistence type="predicted"/>
<evidence type="ECO:0000256" key="3">
    <source>
        <dbReference type="ARBA" id="ARBA00023163"/>
    </source>
</evidence>
<protein>
    <recommendedName>
        <fullName evidence="6">HTH araC/xylS-type domain-containing protein</fullName>
    </recommendedName>
</protein>
<dbReference type="Gene3D" id="1.10.10.60">
    <property type="entry name" value="Homeodomain-like"/>
    <property type="match status" value="1"/>
</dbReference>
<keyword evidence="4" id="KW-0812">Transmembrane</keyword>
<dbReference type="GO" id="GO:0043565">
    <property type="term" value="F:sequence-specific DNA binding"/>
    <property type="evidence" value="ECO:0007669"/>
    <property type="project" value="InterPro"/>
</dbReference>
<dbReference type="InterPro" id="IPR009057">
    <property type="entry name" value="Homeodomain-like_sf"/>
</dbReference>
<organism evidence="7 8">
    <name type="scientific">Vibrio azureus NBRC 104587</name>
    <dbReference type="NCBI Taxonomy" id="1219077"/>
    <lineage>
        <taxon>Bacteria</taxon>
        <taxon>Pseudomonadati</taxon>
        <taxon>Pseudomonadota</taxon>
        <taxon>Gammaproteobacteria</taxon>
        <taxon>Vibrionales</taxon>
        <taxon>Vibrionaceae</taxon>
        <taxon>Vibrio</taxon>
    </lineage>
</organism>
<feature type="transmembrane region" description="Helical" evidence="4">
    <location>
        <begin position="738"/>
        <end position="762"/>
    </location>
</feature>
<dbReference type="InterPro" id="IPR018060">
    <property type="entry name" value="HTH_AraC"/>
</dbReference>
<dbReference type="SMART" id="SM00342">
    <property type="entry name" value="HTH_ARAC"/>
    <property type="match status" value="1"/>
</dbReference>
<reference evidence="7 8" key="1">
    <citation type="submission" date="2013-09" db="EMBL/GenBank/DDBJ databases">
        <title>Whole genome shotgun sequence of Vibrio azureus NBRC 104587.</title>
        <authorList>
            <person name="Isaki S."/>
            <person name="Hosoyama A."/>
            <person name="Numata M."/>
            <person name="Hashimoto M."/>
            <person name="Hosoyama Y."/>
            <person name="Tsuchikane K."/>
            <person name="Noguchi M."/>
            <person name="Hirakata S."/>
            <person name="Ichikawa N."/>
            <person name="Ohji S."/>
            <person name="Yamazoe A."/>
            <person name="Fujita N."/>
        </authorList>
    </citation>
    <scope>NUCLEOTIDE SEQUENCE [LARGE SCALE GENOMIC DNA]</scope>
    <source>
        <strain evidence="7 8">NBRC 104587</strain>
    </source>
</reference>
<keyword evidence="3" id="KW-0804">Transcription</keyword>
<evidence type="ECO:0000256" key="1">
    <source>
        <dbReference type="ARBA" id="ARBA00023015"/>
    </source>
</evidence>
<feature type="domain" description="HTH araC/xylS-type" evidence="6">
    <location>
        <begin position="1034"/>
        <end position="1132"/>
    </location>
</feature>
<dbReference type="PANTHER" id="PTHR43280:SF28">
    <property type="entry name" value="HTH-TYPE TRANSCRIPTIONAL ACTIVATOR RHAS"/>
    <property type="match status" value="1"/>
</dbReference>
<dbReference type="PRINTS" id="PR00032">
    <property type="entry name" value="HTHARAC"/>
</dbReference>
<name>U3CC08_9VIBR</name>
<dbReference type="Gene3D" id="2.130.10.10">
    <property type="entry name" value="YVTN repeat-like/Quinoprotein amine dehydrogenase"/>
    <property type="match status" value="2"/>
</dbReference>
<feature type="signal peptide" evidence="5">
    <location>
        <begin position="1"/>
        <end position="19"/>
    </location>
</feature>
<evidence type="ECO:0000259" key="6">
    <source>
        <dbReference type="PROSITE" id="PS01124"/>
    </source>
</evidence>